<dbReference type="Gene3D" id="2.60.40.420">
    <property type="entry name" value="Cupredoxins - blue copper proteins"/>
    <property type="match status" value="1"/>
</dbReference>
<dbReference type="PANTHER" id="PTHR19328">
    <property type="entry name" value="HEDGEHOG-INTERACTING PROTEIN"/>
    <property type="match status" value="1"/>
</dbReference>
<evidence type="ECO:0000256" key="2">
    <source>
        <dbReference type="ARBA" id="ARBA00004418"/>
    </source>
</evidence>
<dbReference type="EMBL" id="JARFPK010000033">
    <property type="protein sequence ID" value="MDF0591288.1"/>
    <property type="molecule type" value="Genomic_DNA"/>
</dbReference>
<evidence type="ECO:0000256" key="7">
    <source>
        <dbReference type="ARBA" id="ARBA00023008"/>
    </source>
</evidence>
<feature type="domain" description="Blue (type 1) copper" evidence="8">
    <location>
        <begin position="8"/>
        <end position="86"/>
    </location>
</feature>
<sequence>MINDEIIEIEIRGFSFQPASITVPAGTEVKWINFDPFAHTVTADDGSFDSGSIRGNGGEFYLTLSEPGTFLYHCIPHPQMRGEIVVTAAEMSNHPSGERPRVKVELVAEGFTAPMGLITARDGTGRMFYVDQIGLVKIVYLNGTVLDEPFIDLTDRMIELRTGFDERGLLGLAFHPEFSENGRVFVFYTGPLRPEAPDGWDSTNRLSEFSISSDDPNRVDMDSERVILYIDKPQFNHNGGTIEFGPDGYLYVPLGDGGGANDVGIGHPPDGNGQNTTTLHGKILRIDVEVTSDDAAYGIPADNPFVDDDEILSEIYALGFRNPWRIAFDTGGEGALLVSDVGQDLWEEVNLVVKGGNYGWNIREGTHCFDPADPLNPPPLCPEVDARGEMLIDPVIEYGHHLGTAVVGGYIYRGQALPEMEGRYIFADWSNSFSTGNGTLLVATPSSEGLWAWEEVEIADSPSGRLDLFIRSFGIDDEGEIYVLTSSRLGPVDRTGAIFKIVPA</sequence>
<evidence type="ECO:0000256" key="6">
    <source>
        <dbReference type="ARBA" id="ARBA00022982"/>
    </source>
</evidence>
<dbReference type="Gene3D" id="2.120.10.30">
    <property type="entry name" value="TolB, C-terminal domain"/>
    <property type="match status" value="1"/>
</dbReference>
<reference evidence="10 11" key="1">
    <citation type="submission" date="2023-03" db="EMBL/GenBank/DDBJ databases">
        <title>WGS of Methanotrichaceae archaeon Mx.</title>
        <authorList>
            <person name="Sorokin D.Y."/>
            <person name="Merkel A.Y."/>
        </authorList>
    </citation>
    <scope>NUCLEOTIDE SEQUENCE [LARGE SCALE GENOMIC DNA]</scope>
    <source>
        <strain evidence="10 11">Mx</strain>
    </source>
</reference>
<evidence type="ECO:0000256" key="1">
    <source>
        <dbReference type="ARBA" id="ARBA00001935"/>
    </source>
</evidence>
<accession>A0ABT5X9B1</accession>
<dbReference type="InterPro" id="IPR035668">
    <property type="entry name" value="Amicyanin"/>
</dbReference>
<dbReference type="InterPro" id="IPR008972">
    <property type="entry name" value="Cupredoxin"/>
</dbReference>
<dbReference type="InterPro" id="IPR011042">
    <property type="entry name" value="6-blade_b-propeller_TolB-like"/>
</dbReference>
<protein>
    <submittedName>
        <fullName evidence="10">PQQ-dependent sugar dehydrogenase</fullName>
    </submittedName>
</protein>
<dbReference type="SUPFAM" id="SSF50952">
    <property type="entry name" value="Soluble quinoprotein glucose dehydrogenase"/>
    <property type="match status" value="1"/>
</dbReference>
<dbReference type="Pfam" id="PF00127">
    <property type="entry name" value="Copper-bind"/>
    <property type="match status" value="1"/>
</dbReference>
<dbReference type="Pfam" id="PF07995">
    <property type="entry name" value="GSDH"/>
    <property type="match status" value="1"/>
</dbReference>
<dbReference type="SUPFAM" id="SSF49503">
    <property type="entry name" value="Cupredoxins"/>
    <property type="match status" value="1"/>
</dbReference>
<keyword evidence="4" id="KW-0479">Metal-binding</keyword>
<feature type="domain" description="Glucose/Sorbosone dehydrogenase" evidence="9">
    <location>
        <begin position="113"/>
        <end position="490"/>
    </location>
</feature>
<comment type="caution">
    <text evidence="10">The sequence shown here is derived from an EMBL/GenBank/DDBJ whole genome shotgun (WGS) entry which is preliminary data.</text>
</comment>
<dbReference type="PANTHER" id="PTHR19328:SF75">
    <property type="entry name" value="ALDOSE SUGAR DEHYDROGENASE YLII"/>
    <property type="match status" value="1"/>
</dbReference>
<comment type="cofactor">
    <cofactor evidence="1">
        <name>Cu cation</name>
        <dbReference type="ChEBI" id="CHEBI:23378"/>
    </cofactor>
</comment>
<organism evidence="10 11">
    <name type="scientific">Candidatus Methanocrinis natronophilus</name>
    <dbReference type="NCBI Taxonomy" id="3033396"/>
    <lineage>
        <taxon>Archaea</taxon>
        <taxon>Methanobacteriati</taxon>
        <taxon>Methanobacteriota</taxon>
        <taxon>Stenosarchaea group</taxon>
        <taxon>Methanomicrobia</taxon>
        <taxon>Methanotrichales</taxon>
        <taxon>Methanotrichaceae</taxon>
        <taxon>Methanocrinis</taxon>
    </lineage>
</organism>
<keyword evidence="5" id="KW-0574">Periplasm</keyword>
<keyword evidence="3" id="KW-0813">Transport</keyword>
<dbReference type="PRINTS" id="PR00155">
    <property type="entry name" value="AMICYANIN"/>
</dbReference>
<gene>
    <name evidence="10" type="ORF">P0O15_08970</name>
</gene>
<dbReference type="InterPro" id="IPR000923">
    <property type="entry name" value="BlueCu_1"/>
</dbReference>
<evidence type="ECO:0000259" key="9">
    <source>
        <dbReference type="Pfam" id="PF07995"/>
    </source>
</evidence>
<evidence type="ECO:0000256" key="5">
    <source>
        <dbReference type="ARBA" id="ARBA00022764"/>
    </source>
</evidence>
<evidence type="ECO:0000259" key="8">
    <source>
        <dbReference type="Pfam" id="PF00127"/>
    </source>
</evidence>
<proteinExistence type="predicted"/>
<dbReference type="CDD" id="cd13921">
    <property type="entry name" value="Amicyanin"/>
    <property type="match status" value="1"/>
</dbReference>
<comment type="subcellular location">
    <subcellularLocation>
        <location evidence="2">Periplasm</location>
    </subcellularLocation>
</comment>
<evidence type="ECO:0000256" key="4">
    <source>
        <dbReference type="ARBA" id="ARBA00022723"/>
    </source>
</evidence>
<dbReference type="Proteomes" id="UP001220010">
    <property type="component" value="Unassembled WGS sequence"/>
</dbReference>
<evidence type="ECO:0000313" key="10">
    <source>
        <dbReference type="EMBL" id="MDF0591288.1"/>
    </source>
</evidence>
<evidence type="ECO:0000313" key="11">
    <source>
        <dbReference type="Proteomes" id="UP001220010"/>
    </source>
</evidence>
<dbReference type="InterPro" id="IPR011041">
    <property type="entry name" value="Quinoprot_gluc/sorb_DH_b-prop"/>
</dbReference>
<dbReference type="InterPro" id="IPR002386">
    <property type="entry name" value="Amicyanin/Pseudoazurin"/>
</dbReference>
<keyword evidence="7" id="KW-0186">Copper</keyword>
<evidence type="ECO:0000256" key="3">
    <source>
        <dbReference type="ARBA" id="ARBA00022448"/>
    </source>
</evidence>
<name>A0ABT5X9B1_9EURY</name>
<keyword evidence="11" id="KW-1185">Reference proteome</keyword>
<dbReference type="InterPro" id="IPR012938">
    <property type="entry name" value="Glc/Sorbosone_DH"/>
</dbReference>
<keyword evidence="6" id="KW-0249">Electron transport</keyword>